<dbReference type="InterPro" id="IPR036397">
    <property type="entry name" value="RNaseH_sf"/>
</dbReference>
<dbReference type="NCBIfam" id="NF033516">
    <property type="entry name" value="transpos_IS3"/>
    <property type="match status" value="1"/>
</dbReference>
<dbReference type="Pfam" id="PF00665">
    <property type="entry name" value="rve"/>
    <property type="match status" value="1"/>
</dbReference>
<organism evidence="3 4">
    <name type="scientific">Pseudonocardia parietis</name>
    <dbReference type="NCBI Taxonomy" id="570936"/>
    <lineage>
        <taxon>Bacteria</taxon>
        <taxon>Bacillati</taxon>
        <taxon>Actinomycetota</taxon>
        <taxon>Actinomycetes</taxon>
        <taxon>Pseudonocardiales</taxon>
        <taxon>Pseudonocardiaceae</taxon>
        <taxon>Pseudonocardia</taxon>
    </lineage>
</organism>
<protein>
    <submittedName>
        <fullName evidence="3">Transposase</fullName>
    </submittedName>
</protein>
<dbReference type="InterPro" id="IPR050900">
    <property type="entry name" value="Transposase_IS3/IS150/IS904"/>
</dbReference>
<dbReference type="SUPFAM" id="SSF53098">
    <property type="entry name" value="Ribonuclease H-like"/>
    <property type="match status" value="1"/>
</dbReference>
<keyword evidence="4" id="KW-1185">Reference proteome</keyword>
<name>A0ABS4VWX6_9PSEU</name>
<evidence type="ECO:0000313" key="3">
    <source>
        <dbReference type="EMBL" id="MBP2368446.1"/>
    </source>
</evidence>
<evidence type="ECO:0000256" key="1">
    <source>
        <dbReference type="SAM" id="MobiDB-lite"/>
    </source>
</evidence>
<comment type="caution">
    <text evidence="3">The sequence shown here is derived from an EMBL/GenBank/DDBJ whole genome shotgun (WGS) entry which is preliminary data.</text>
</comment>
<dbReference type="PROSITE" id="PS50994">
    <property type="entry name" value="INTEGRASE"/>
    <property type="match status" value="1"/>
</dbReference>
<feature type="region of interest" description="Disordered" evidence="1">
    <location>
        <begin position="247"/>
        <end position="267"/>
    </location>
</feature>
<dbReference type="InterPro" id="IPR001584">
    <property type="entry name" value="Integrase_cat-core"/>
</dbReference>
<evidence type="ECO:0000259" key="2">
    <source>
        <dbReference type="PROSITE" id="PS50994"/>
    </source>
</evidence>
<dbReference type="InterPro" id="IPR012337">
    <property type="entry name" value="RNaseH-like_sf"/>
</dbReference>
<sequence length="372" mass="41700">MTTLPDAEPSTDTEPGATGEDAGVHVFARAQRAACEQLSELIGRAGACRATGVPRSSYYHQHRISPAPPRPAPKPHRERIQPRALSPEERVRVRELLNSEAYVDEAPATVYAKLLDDGEYYCSISTMYRILREHGEVRERRRQATHPPRVKPELVATGPNRVWTWDITKLAGPARGVWFCLYVLIDIYSRYTPGWMVAATEDADLAHRFLDATIGNHDIDPDTLTVHADRGGPMKSKSVAELLSDLQVSRSHSRPKTSNDNPYSESQFKTLKYRPAFPERFDSIEHAREFCGEFFTWYNHDHRHSGVGLHTPASVHFGTAPQIRRHRGTVLADAHAAHPERFVHGTPQPPKLPGTVWINPPTEKEATPGPTN</sequence>
<accession>A0ABS4VWX6</accession>
<proteinExistence type="predicted"/>
<feature type="region of interest" description="Disordered" evidence="1">
    <location>
        <begin position="59"/>
        <end position="86"/>
    </location>
</feature>
<feature type="region of interest" description="Disordered" evidence="1">
    <location>
        <begin position="341"/>
        <end position="372"/>
    </location>
</feature>
<gene>
    <name evidence="3" type="ORF">JOF36_004142</name>
</gene>
<dbReference type="Proteomes" id="UP001519295">
    <property type="component" value="Unassembled WGS sequence"/>
</dbReference>
<dbReference type="InterPro" id="IPR048020">
    <property type="entry name" value="Transpos_IS3"/>
</dbReference>
<evidence type="ECO:0000313" key="4">
    <source>
        <dbReference type="Proteomes" id="UP001519295"/>
    </source>
</evidence>
<feature type="region of interest" description="Disordered" evidence="1">
    <location>
        <begin position="1"/>
        <end position="20"/>
    </location>
</feature>
<dbReference type="PANTHER" id="PTHR46889:SF4">
    <property type="entry name" value="TRANSPOSASE INSO FOR INSERTION SEQUENCE ELEMENT IS911B-RELATED"/>
    <property type="match status" value="1"/>
</dbReference>
<reference evidence="3 4" key="1">
    <citation type="submission" date="2021-03" db="EMBL/GenBank/DDBJ databases">
        <title>Sequencing the genomes of 1000 actinobacteria strains.</title>
        <authorList>
            <person name="Klenk H.-P."/>
        </authorList>
    </citation>
    <scope>NUCLEOTIDE SEQUENCE [LARGE SCALE GENOMIC DNA]</scope>
    <source>
        <strain evidence="3 4">DSM 45256</strain>
    </source>
</reference>
<feature type="domain" description="Integrase catalytic" evidence="2">
    <location>
        <begin position="155"/>
        <end position="320"/>
    </location>
</feature>
<dbReference type="EMBL" id="JAGINU010000001">
    <property type="protein sequence ID" value="MBP2368446.1"/>
    <property type="molecule type" value="Genomic_DNA"/>
</dbReference>
<dbReference type="Gene3D" id="3.30.420.10">
    <property type="entry name" value="Ribonuclease H-like superfamily/Ribonuclease H"/>
    <property type="match status" value="1"/>
</dbReference>
<dbReference type="PANTHER" id="PTHR46889">
    <property type="entry name" value="TRANSPOSASE INSF FOR INSERTION SEQUENCE IS3B-RELATED"/>
    <property type="match status" value="1"/>
</dbReference>